<keyword evidence="9" id="KW-1185">Reference proteome</keyword>
<dbReference type="PANTHER" id="PTHR42709">
    <property type="entry name" value="ALKALINE PHOSPHATASE LIKE PROTEIN"/>
    <property type="match status" value="1"/>
</dbReference>
<keyword evidence="2" id="KW-1003">Cell membrane</keyword>
<feature type="transmembrane region" description="Helical" evidence="6">
    <location>
        <begin position="121"/>
        <end position="143"/>
    </location>
</feature>
<dbReference type="EMBL" id="AMEP01000039">
    <property type="protein sequence ID" value="EKY03270.1"/>
    <property type="molecule type" value="Genomic_DNA"/>
</dbReference>
<dbReference type="GO" id="GO:0005886">
    <property type="term" value="C:plasma membrane"/>
    <property type="evidence" value="ECO:0007669"/>
    <property type="project" value="UniProtKB-SubCell"/>
</dbReference>
<evidence type="ECO:0000256" key="5">
    <source>
        <dbReference type="ARBA" id="ARBA00023136"/>
    </source>
</evidence>
<dbReference type="Pfam" id="PF09335">
    <property type="entry name" value="VTT_dom"/>
    <property type="match status" value="1"/>
</dbReference>
<feature type="domain" description="VTT" evidence="7">
    <location>
        <begin position="17"/>
        <end position="141"/>
    </location>
</feature>
<evidence type="ECO:0000313" key="8">
    <source>
        <dbReference type="EMBL" id="EKY03270.1"/>
    </source>
</evidence>
<dbReference type="STRING" id="1127699.HMPREF9151_00426"/>
<comment type="subcellular location">
    <subcellularLocation>
        <location evidence="1">Cell membrane</location>
        <topology evidence="1">Multi-pass membrane protein</topology>
    </subcellularLocation>
</comment>
<feature type="transmembrane region" description="Helical" evidence="6">
    <location>
        <begin position="30"/>
        <end position="55"/>
    </location>
</feature>
<evidence type="ECO:0000313" key="9">
    <source>
        <dbReference type="Proteomes" id="UP000010433"/>
    </source>
</evidence>
<dbReference type="Proteomes" id="UP000010433">
    <property type="component" value="Unassembled WGS sequence"/>
</dbReference>
<evidence type="ECO:0000256" key="2">
    <source>
        <dbReference type="ARBA" id="ARBA00022475"/>
    </source>
</evidence>
<comment type="caution">
    <text evidence="8">The sequence shown here is derived from an EMBL/GenBank/DDBJ whole genome shotgun (WGS) entry which is preliminary data.</text>
</comment>
<dbReference type="PANTHER" id="PTHR42709:SF6">
    <property type="entry name" value="UNDECAPRENYL PHOSPHATE TRANSPORTER A"/>
    <property type="match status" value="1"/>
</dbReference>
<keyword evidence="5 6" id="KW-0472">Membrane</keyword>
<dbReference type="InterPro" id="IPR051311">
    <property type="entry name" value="DedA_domain"/>
</dbReference>
<dbReference type="PATRIC" id="fig|1127699.3.peg.388"/>
<protein>
    <submittedName>
        <fullName evidence="8">SNARE-like domain protein</fullName>
    </submittedName>
</protein>
<evidence type="ECO:0000256" key="6">
    <source>
        <dbReference type="SAM" id="Phobius"/>
    </source>
</evidence>
<keyword evidence="3 6" id="KW-0812">Transmembrane</keyword>
<evidence type="ECO:0000256" key="1">
    <source>
        <dbReference type="ARBA" id="ARBA00004651"/>
    </source>
</evidence>
<evidence type="ECO:0000256" key="4">
    <source>
        <dbReference type="ARBA" id="ARBA00022989"/>
    </source>
</evidence>
<evidence type="ECO:0000259" key="7">
    <source>
        <dbReference type="Pfam" id="PF09335"/>
    </source>
</evidence>
<reference evidence="8 9" key="1">
    <citation type="submission" date="2012-05" db="EMBL/GenBank/DDBJ databases">
        <authorList>
            <person name="Weinstock G."/>
            <person name="Sodergren E."/>
            <person name="Lobos E.A."/>
            <person name="Fulton L."/>
            <person name="Fulton R."/>
            <person name="Courtney L."/>
            <person name="Fronick C."/>
            <person name="O'Laughlin M."/>
            <person name="Godfrey J."/>
            <person name="Wilson R.M."/>
            <person name="Miner T."/>
            <person name="Farmer C."/>
            <person name="Delehaunty K."/>
            <person name="Cordes M."/>
            <person name="Minx P."/>
            <person name="Tomlinson C."/>
            <person name="Chen J."/>
            <person name="Wollam A."/>
            <person name="Pepin K.H."/>
            <person name="Bhonagiri V."/>
            <person name="Zhang X."/>
            <person name="Suruliraj S."/>
            <person name="Warren W."/>
            <person name="Mitreva M."/>
            <person name="Mardis E.R."/>
            <person name="Wilson R.K."/>
        </authorList>
    </citation>
    <scope>NUCLEOTIDE SEQUENCE [LARGE SCALE GENOMIC DNA]</scope>
    <source>
        <strain evidence="8 9">F0055</strain>
    </source>
</reference>
<feature type="transmembrane region" description="Helical" evidence="6">
    <location>
        <begin position="163"/>
        <end position="184"/>
    </location>
</feature>
<keyword evidence="4 6" id="KW-1133">Transmembrane helix</keyword>
<evidence type="ECO:0000256" key="3">
    <source>
        <dbReference type="ARBA" id="ARBA00022692"/>
    </source>
</evidence>
<dbReference type="AlphaFoldDB" id="L1NJ20"/>
<gene>
    <name evidence="8" type="ORF">HMPREF9151_00426</name>
</gene>
<dbReference type="InterPro" id="IPR032816">
    <property type="entry name" value="VTT_dom"/>
</dbReference>
<sequence length="195" mass="21625">MFIEGSVIPAPSELIVPPAAYRAAAGELNIFLVVLVATLGALAGSTANYFAAYYLGRPMIYRFANSRLGHLCLLNQQKIEQAEKYFYDHGVVATLTGRLLPGIRQIISIPAGLSKMKFWKFALYTSIGAGIWNCVLATLGWYLHSFVPLDQLNSKIEEYNSHIQIIVVAVLVLIALIAGLMWYFKRKKKKASISK</sequence>
<dbReference type="HOGENOM" id="CLU_044208_1_1_10"/>
<proteinExistence type="predicted"/>
<accession>L1NJ20</accession>
<name>L1NJ20_9BACT</name>
<organism evidence="8 9">
    <name type="scientific">Hoylesella saccharolytica F0055</name>
    <dbReference type="NCBI Taxonomy" id="1127699"/>
    <lineage>
        <taxon>Bacteria</taxon>
        <taxon>Pseudomonadati</taxon>
        <taxon>Bacteroidota</taxon>
        <taxon>Bacteroidia</taxon>
        <taxon>Bacteroidales</taxon>
        <taxon>Prevotellaceae</taxon>
        <taxon>Hoylesella</taxon>
    </lineage>
</organism>